<dbReference type="PANTHER" id="PTHR38567:SF1">
    <property type="entry name" value="DUF4291 DOMAIN-CONTAINING PROTEIN"/>
    <property type="match status" value="1"/>
</dbReference>
<dbReference type="RefSeq" id="WP_116178087.1">
    <property type="nucleotide sequence ID" value="NZ_CP144375.1"/>
</dbReference>
<reference evidence="1 2" key="1">
    <citation type="submission" date="2018-08" db="EMBL/GenBank/DDBJ databases">
        <title>Genomic Encyclopedia of Archaeal and Bacterial Type Strains, Phase II (KMG-II): from individual species to whole genera.</title>
        <authorList>
            <person name="Goeker M."/>
        </authorList>
    </citation>
    <scope>NUCLEOTIDE SEQUENCE [LARGE SCALE GENOMIC DNA]</scope>
    <source>
        <strain evidence="1 2">DSM 45791</strain>
    </source>
</reference>
<comment type="caution">
    <text evidence="1">The sequence shown here is derived from an EMBL/GenBank/DDBJ whole genome shotgun (WGS) entry which is preliminary data.</text>
</comment>
<protein>
    <submittedName>
        <fullName evidence="1">Uncharacterized protein DUF4291</fullName>
    </submittedName>
</protein>
<dbReference type="Proteomes" id="UP000256269">
    <property type="component" value="Unassembled WGS sequence"/>
</dbReference>
<dbReference type="AlphaFoldDB" id="A0A3E0HBL2"/>
<gene>
    <name evidence="1" type="ORF">BCF44_111129</name>
</gene>
<name>A0A3E0HBL2_9PSEU</name>
<evidence type="ECO:0000313" key="1">
    <source>
        <dbReference type="EMBL" id="REH41826.1"/>
    </source>
</evidence>
<sequence length="185" mass="21439">MNTINAAYDERLITVYQAYNPEIAEAALAAGGFVPPFSRTRMTWIKPSFRWMMHRSSWSTAPGQERVLAIRIRRDGFDWAMRNSCLSSYDADTYASHDEWRRRLAATSVRVQWDPDRDVRMQTLPYRAVQIGLKGEALRRYVDEWTSDITDVTDLAHEIRDLVRAGHADRAEALRPKERAYDSAQ</sequence>
<dbReference type="PANTHER" id="PTHR38567">
    <property type="entry name" value="DUF4291 DOMAIN-CONTAINING PROTEIN"/>
    <property type="match status" value="1"/>
</dbReference>
<accession>A0A3E0HBL2</accession>
<evidence type="ECO:0000313" key="2">
    <source>
        <dbReference type="Proteomes" id="UP000256269"/>
    </source>
</evidence>
<proteinExistence type="predicted"/>
<organism evidence="1 2">
    <name type="scientific">Kutzneria buriramensis</name>
    <dbReference type="NCBI Taxonomy" id="1045776"/>
    <lineage>
        <taxon>Bacteria</taxon>
        <taxon>Bacillati</taxon>
        <taxon>Actinomycetota</taxon>
        <taxon>Actinomycetes</taxon>
        <taxon>Pseudonocardiales</taxon>
        <taxon>Pseudonocardiaceae</taxon>
        <taxon>Kutzneria</taxon>
    </lineage>
</organism>
<dbReference type="EMBL" id="QUNO01000011">
    <property type="protein sequence ID" value="REH41826.1"/>
    <property type="molecule type" value="Genomic_DNA"/>
</dbReference>
<dbReference type="InterPro" id="IPR025633">
    <property type="entry name" value="DUF4291"/>
</dbReference>
<dbReference type="OrthoDB" id="65842at2"/>
<dbReference type="Pfam" id="PF14124">
    <property type="entry name" value="DUF4291"/>
    <property type="match status" value="1"/>
</dbReference>
<keyword evidence="2" id="KW-1185">Reference proteome</keyword>